<evidence type="ECO:0000256" key="1">
    <source>
        <dbReference type="SAM" id="MobiDB-lite"/>
    </source>
</evidence>
<evidence type="ECO:0000256" key="2">
    <source>
        <dbReference type="SAM" id="SignalP"/>
    </source>
</evidence>
<dbReference type="AlphaFoldDB" id="A0A917MIF3"/>
<evidence type="ECO:0000313" key="3">
    <source>
        <dbReference type="EMBL" id="GGH20278.1"/>
    </source>
</evidence>
<feature type="signal peptide" evidence="2">
    <location>
        <begin position="1"/>
        <end position="19"/>
    </location>
</feature>
<dbReference type="SUPFAM" id="SSF101898">
    <property type="entry name" value="NHL repeat"/>
    <property type="match status" value="1"/>
</dbReference>
<feature type="chain" id="PRO_5037158867" description="NlpC/P60 domain-containing protein" evidence="2">
    <location>
        <begin position="20"/>
        <end position="564"/>
    </location>
</feature>
<organism evidence="3 4">
    <name type="scientific">Alsobacter metallidurans</name>
    <dbReference type="NCBI Taxonomy" id="340221"/>
    <lineage>
        <taxon>Bacteria</taxon>
        <taxon>Pseudomonadati</taxon>
        <taxon>Pseudomonadota</taxon>
        <taxon>Alphaproteobacteria</taxon>
        <taxon>Hyphomicrobiales</taxon>
        <taxon>Alsobacteraceae</taxon>
        <taxon>Alsobacter</taxon>
    </lineage>
</organism>
<evidence type="ECO:0008006" key="5">
    <source>
        <dbReference type="Google" id="ProtNLM"/>
    </source>
</evidence>
<keyword evidence="2" id="KW-0732">Signal</keyword>
<evidence type="ECO:0000313" key="4">
    <source>
        <dbReference type="Proteomes" id="UP000603912"/>
    </source>
</evidence>
<gene>
    <name evidence="3" type="ORF">GCM10007036_23740</name>
</gene>
<dbReference type="EMBL" id="BMES01000002">
    <property type="protein sequence ID" value="GGH20278.1"/>
    <property type="molecule type" value="Genomic_DNA"/>
</dbReference>
<feature type="compositionally biased region" description="Basic and acidic residues" evidence="1">
    <location>
        <begin position="546"/>
        <end position="558"/>
    </location>
</feature>
<dbReference type="Proteomes" id="UP000603912">
    <property type="component" value="Unassembled WGS sequence"/>
</dbReference>
<reference evidence="3" key="1">
    <citation type="journal article" date="2014" name="Int. J. Syst. Evol. Microbiol.">
        <title>Complete genome sequence of Corynebacterium casei LMG S-19264T (=DSM 44701T), isolated from a smear-ripened cheese.</title>
        <authorList>
            <consortium name="US DOE Joint Genome Institute (JGI-PGF)"/>
            <person name="Walter F."/>
            <person name="Albersmeier A."/>
            <person name="Kalinowski J."/>
            <person name="Ruckert C."/>
        </authorList>
    </citation>
    <scope>NUCLEOTIDE SEQUENCE</scope>
    <source>
        <strain evidence="3">CGMCC 1.12214</strain>
    </source>
</reference>
<feature type="region of interest" description="Disordered" evidence="1">
    <location>
        <begin position="544"/>
        <end position="564"/>
    </location>
</feature>
<name>A0A917MIF3_9HYPH</name>
<proteinExistence type="predicted"/>
<comment type="caution">
    <text evidence="3">The sequence shown here is derived from an EMBL/GenBank/DDBJ whole genome shotgun (WGS) entry which is preliminary data.</text>
</comment>
<reference evidence="3" key="2">
    <citation type="submission" date="2020-09" db="EMBL/GenBank/DDBJ databases">
        <authorList>
            <person name="Sun Q."/>
            <person name="Zhou Y."/>
        </authorList>
    </citation>
    <scope>NUCLEOTIDE SEQUENCE</scope>
    <source>
        <strain evidence="3">CGMCC 1.12214</strain>
    </source>
</reference>
<keyword evidence="4" id="KW-1185">Reference proteome</keyword>
<dbReference type="RefSeq" id="WP_188517986.1">
    <property type="nucleotide sequence ID" value="NZ_BMES01000002.1"/>
</dbReference>
<protein>
    <recommendedName>
        <fullName evidence="5">NlpC/P60 domain-containing protein</fullName>
    </recommendedName>
</protein>
<accession>A0A917MIF3</accession>
<sequence>MARGVSLHVLVAMAIAATAAGLASTRSASAQDRVVRAFENGSTFDSVGLLEGGDETEVDGPQALVSDSNGALFLLDQNNGRVLTFDPTKSQADTRSLELPSDMRPSDLVIINENLLVWDDGPRALTTSGDPGERVRSLNVSRAAILDPELAADAFAQMGTGEEDPSVDPLAVTRAAPVQKPRLVATRGSGEVQVVSEPLSKSALRFVVRPRSGGAPLVAAVVRAGDRLGAVDLLEIDAKKRMFLLAENVPEELNRGAAAVVLRYGSDGQLQGMYELPLAQSVALSRRFIAITPDGTVFFLRTKDKGVEVVEVGFKPTAANAVIAVKGAAIVEQRTYKGISAAVRRPTRRQVIETAINYETFRWRVTPASYGRDPDRGCSGFNRIRRPGYINGRLGQEVVGVPYCWGCFGNLSQISSRMVRGDLAGNVCTRDTPRADVVGVDCSAFVSAAWGLSSHFTTLAIPSIASPLSDPWDLKPGDALNKPGSHVMLFLRFTPDRKAEVIEATPGRCNGRVCRGVYPLSAMLARGYVPMRYRGIAAEVAAVEPTKADSPRKPDSRPVRAQKP</sequence>